<keyword evidence="3" id="KW-1185">Reference proteome</keyword>
<evidence type="ECO:0000256" key="1">
    <source>
        <dbReference type="SAM" id="MobiDB-lite"/>
    </source>
</evidence>
<feature type="compositionally biased region" description="Basic and acidic residues" evidence="1">
    <location>
        <begin position="18"/>
        <end position="48"/>
    </location>
</feature>
<dbReference type="RefSeq" id="WP_196922611.1">
    <property type="nucleotide sequence ID" value="NZ_JADOTY010000001.1"/>
</dbReference>
<proteinExistence type="predicted"/>
<dbReference type="EMBL" id="JADOTY010000001">
    <property type="protein sequence ID" value="MBG6104109.1"/>
    <property type="molecule type" value="Genomic_DNA"/>
</dbReference>
<feature type="region of interest" description="Disordered" evidence="1">
    <location>
        <begin position="1"/>
        <end position="48"/>
    </location>
</feature>
<reference evidence="2 3" key="1">
    <citation type="submission" date="2020-11" db="EMBL/GenBank/DDBJ databases">
        <title>Sequencing the genomes of 1000 actinobacteria strains.</title>
        <authorList>
            <person name="Klenk H.-P."/>
        </authorList>
    </citation>
    <scope>NUCLEOTIDE SEQUENCE [LARGE SCALE GENOMIC DNA]</scope>
    <source>
        <strain evidence="2 3">DSM 101695</strain>
    </source>
</reference>
<protein>
    <submittedName>
        <fullName evidence="2">Uncharacterized protein</fullName>
    </submittedName>
</protein>
<gene>
    <name evidence="2" type="ORF">IW249_004523</name>
</gene>
<name>A0ABS0K7Z7_9ACTN</name>
<comment type="caution">
    <text evidence="2">The sequence shown here is derived from an EMBL/GenBank/DDBJ whole genome shotgun (WGS) entry which is preliminary data.</text>
</comment>
<dbReference type="Proteomes" id="UP000631791">
    <property type="component" value="Unassembled WGS sequence"/>
</dbReference>
<accession>A0ABS0K7Z7</accession>
<evidence type="ECO:0000313" key="3">
    <source>
        <dbReference type="Proteomes" id="UP000631791"/>
    </source>
</evidence>
<sequence>MLERVPTAGSGRAGVLGGDRHVFGRRRCGDGERRERDGSDRLRASDLV</sequence>
<organism evidence="2 3">
    <name type="scientific">Micromonospora vinacea</name>
    <dbReference type="NCBI Taxonomy" id="709878"/>
    <lineage>
        <taxon>Bacteria</taxon>
        <taxon>Bacillati</taxon>
        <taxon>Actinomycetota</taxon>
        <taxon>Actinomycetes</taxon>
        <taxon>Micromonosporales</taxon>
        <taxon>Micromonosporaceae</taxon>
        <taxon>Micromonospora</taxon>
    </lineage>
</organism>
<evidence type="ECO:0000313" key="2">
    <source>
        <dbReference type="EMBL" id="MBG6104109.1"/>
    </source>
</evidence>